<organism evidence="1 2">
    <name type="scientific">Vibrio owensii CAIM 1854 = LMG 25443</name>
    <dbReference type="NCBI Taxonomy" id="1229493"/>
    <lineage>
        <taxon>Bacteria</taxon>
        <taxon>Pseudomonadati</taxon>
        <taxon>Pseudomonadota</taxon>
        <taxon>Gammaproteobacteria</taxon>
        <taxon>Vibrionales</taxon>
        <taxon>Vibrionaceae</taxon>
        <taxon>Vibrio</taxon>
    </lineage>
</organism>
<evidence type="ECO:0000313" key="1">
    <source>
        <dbReference type="EMBL" id="KIF53073.1"/>
    </source>
</evidence>
<protein>
    <submittedName>
        <fullName evidence="1">Uncharacterized protein</fullName>
    </submittedName>
</protein>
<proteinExistence type="predicted"/>
<name>A0A0C1VT31_9VIBR</name>
<comment type="caution">
    <text evidence="1">The sequence shown here is derived from an EMBL/GenBank/DDBJ whole genome shotgun (WGS) entry which is preliminary data.</text>
</comment>
<dbReference type="EMBL" id="JPRD01000015">
    <property type="protein sequence ID" value="KIF53073.1"/>
    <property type="molecule type" value="Genomic_DNA"/>
</dbReference>
<dbReference type="AlphaFoldDB" id="A0A0C1VT31"/>
<gene>
    <name evidence="1" type="ORF">H735_08980</name>
</gene>
<evidence type="ECO:0000313" key="2">
    <source>
        <dbReference type="Proteomes" id="UP000031586"/>
    </source>
</evidence>
<reference evidence="1 2" key="1">
    <citation type="submission" date="2014-07" db="EMBL/GenBank/DDBJ databases">
        <title>Unique and conserved regions in Vibrio harveyi and related species in comparison with the shrimp pathogen Vibrio harveyi CAIM 1792.</title>
        <authorList>
            <person name="Espinoza-Valles I."/>
            <person name="Vora G."/>
            <person name="Leekitcharoenphon P."/>
            <person name="Ussery D."/>
            <person name="Hoj L."/>
            <person name="Gomez-Gil B."/>
        </authorList>
    </citation>
    <scope>NUCLEOTIDE SEQUENCE [LARGE SCALE GENOMIC DNA]</scope>
    <source>
        <strain evidence="2">CAIM 1854 / LMG 25443</strain>
    </source>
</reference>
<accession>A0A0C1VT31</accession>
<sequence>MRLSITAFGKSHKALVITGPKEKVNQAAEKIDGQRHHYKMDYSDFTIHENGHAEAEFVVHRSHHKKAANFIRDLIR</sequence>
<dbReference type="RefSeq" id="WP_020194239.1">
    <property type="nucleotide sequence ID" value="NZ_BAOH01000005.1"/>
</dbReference>
<dbReference type="Proteomes" id="UP000031586">
    <property type="component" value="Unassembled WGS sequence"/>
</dbReference>